<proteinExistence type="predicted"/>
<evidence type="ECO:0000313" key="4">
    <source>
        <dbReference type="Proteomes" id="UP001155483"/>
    </source>
</evidence>
<reference evidence="3" key="2">
    <citation type="submission" date="2023-04" db="EMBL/GenBank/DDBJ databases">
        <title>Paracnuella aquatica gen. nov., sp. nov., a member of the family Chitinophagaceae isolated from a hot spring.</title>
        <authorList>
            <person name="Wang C."/>
        </authorList>
    </citation>
    <scope>NUCLEOTIDE SEQUENCE</scope>
    <source>
        <strain evidence="3">LB-8</strain>
    </source>
</reference>
<keyword evidence="4" id="KW-1185">Reference proteome</keyword>
<feature type="transmembrane region" description="Helical" evidence="1">
    <location>
        <begin position="52"/>
        <end position="72"/>
    </location>
</feature>
<gene>
    <name evidence="3" type="ORF">OCK74_04905</name>
</gene>
<accession>A0A9X2XT20</accession>
<protein>
    <submittedName>
        <fullName evidence="3">YcxB family protein</fullName>
    </submittedName>
</protein>
<evidence type="ECO:0000259" key="2">
    <source>
        <dbReference type="Pfam" id="PF14317"/>
    </source>
</evidence>
<comment type="caution">
    <text evidence="3">The sequence shown here is derived from an EMBL/GenBank/DDBJ whole genome shotgun (WGS) entry which is preliminary data.</text>
</comment>
<evidence type="ECO:0000256" key="1">
    <source>
        <dbReference type="SAM" id="Phobius"/>
    </source>
</evidence>
<dbReference type="Proteomes" id="UP001155483">
    <property type="component" value="Unassembled WGS sequence"/>
</dbReference>
<dbReference type="InterPro" id="IPR025588">
    <property type="entry name" value="YcxB-like_C"/>
</dbReference>
<dbReference type="EMBL" id="JAOTIF010000002">
    <property type="protein sequence ID" value="MCU7548441.1"/>
    <property type="molecule type" value="Genomic_DNA"/>
</dbReference>
<name>A0A9X2XT20_9BACT</name>
<feature type="domain" description="YcxB-like C-terminal" evidence="2">
    <location>
        <begin position="95"/>
        <end position="152"/>
    </location>
</feature>
<keyword evidence="1" id="KW-0812">Transmembrane</keyword>
<keyword evidence="1" id="KW-1133">Transmembrane helix</keyword>
<organism evidence="3 4">
    <name type="scientific">Paraflavisolibacter caeni</name>
    <dbReference type="NCBI Taxonomy" id="2982496"/>
    <lineage>
        <taxon>Bacteria</taxon>
        <taxon>Pseudomonadati</taxon>
        <taxon>Bacteroidota</taxon>
        <taxon>Chitinophagia</taxon>
        <taxon>Chitinophagales</taxon>
        <taxon>Chitinophagaceae</taxon>
        <taxon>Paraflavisolibacter</taxon>
    </lineage>
</organism>
<evidence type="ECO:0000313" key="3">
    <source>
        <dbReference type="EMBL" id="MCU7548441.1"/>
    </source>
</evidence>
<dbReference type="AlphaFoldDB" id="A0A9X2XT20"/>
<dbReference type="RefSeq" id="WP_279295888.1">
    <property type="nucleotide sequence ID" value="NZ_JAOTIF010000002.1"/>
</dbReference>
<reference evidence="3" key="1">
    <citation type="submission" date="2022-09" db="EMBL/GenBank/DDBJ databases">
        <authorList>
            <person name="Yuan C."/>
            <person name="Ke Z."/>
        </authorList>
    </citation>
    <scope>NUCLEOTIDE SEQUENCE</scope>
    <source>
        <strain evidence="3">LB-8</strain>
    </source>
</reference>
<keyword evidence="1" id="KW-0472">Membrane</keyword>
<sequence>MVIHFQYNKKQVLQALRYHFLSRPEIRIMIIVVNVFAFFSAALYYFEKITPMAFLTSSALWFFLMITFWFLLPGSVYRRTATFKDHFTMKFEQYSFSVGNERGSRSWPWEALKTFIETPHFFHLYFDTRSFFLVPKNGFSSKDEVYEMRQLLKEKIKR</sequence>
<feature type="transmembrane region" description="Helical" evidence="1">
    <location>
        <begin position="26"/>
        <end position="46"/>
    </location>
</feature>
<dbReference type="Pfam" id="PF14317">
    <property type="entry name" value="YcxB"/>
    <property type="match status" value="1"/>
</dbReference>